<dbReference type="PANTHER" id="PTHR43606:SF7">
    <property type="entry name" value="PHOSPHATASE, PUTATIVE (AFU_ORTHOLOGUE AFUA_6G08710)-RELATED"/>
    <property type="match status" value="1"/>
</dbReference>
<keyword evidence="1" id="KW-0732">Signal</keyword>
<dbReference type="PROSITE" id="PS51318">
    <property type="entry name" value="TAT"/>
    <property type="match status" value="1"/>
</dbReference>
<organism evidence="4 5">
    <name type="scientific">Seongchinamella unica</name>
    <dbReference type="NCBI Taxonomy" id="2547392"/>
    <lineage>
        <taxon>Bacteria</taxon>
        <taxon>Pseudomonadati</taxon>
        <taxon>Pseudomonadota</taxon>
        <taxon>Gammaproteobacteria</taxon>
        <taxon>Cellvibrionales</taxon>
        <taxon>Halieaceae</taxon>
        <taxon>Seongchinamella</taxon>
    </lineage>
</organism>
<feature type="signal peptide" evidence="1">
    <location>
        <begin position="1"/>
        <end position="18"/>
    </location>
</feature>
<dbReference type="Gene3D" id="3.60.21.70">
    <property type="entry name" value="PhoD-like phosphatase"/>
    <property type="match status" value="1"/>
</dbReference>
<dbReference type="InterPro" id="IPR052900">
    <property type="entry name" value="Phospholipid_Metab_Enz"/>
</dbReference>
<feature type="domain" description="PhoD-like phosphatase metallophosphatase" evidence="2">
    <location>
        <begin position="139"/>
        <end position="525"/>
    </location>
</feature>
<proteinExistence type="predicted"/>
<sequence length="556" mass="62243">MPYRISRRKALAGLSATAALPLVGCAGFARQSGNSSAFAHGVASGDPDERSVVLWTRISTERRTATGKWIVTEDAEHRRVVKRGAFSTDRSRDMTVKLVVDGLEPGKTYYYSFKYKGQNSPVGRTRTLPTGSPGKLGIALASCSNYPFGYFNAYETIALDPGVDFVVHLGDYIYEYGPDGYGGQSGVALGREHRPRRETVTLKDYRQRHAQYKADPQSQMMHAAHPLIAIWDDHESTDNPWREGANNHQQETEGDWVSRRERSLQAYFEWMPLREPAAGMDRAQYWRHYQFGDLASLVTLETRHTARDEQFDYEQFRELLQTGEGIAEFLQQHLNAPGRHLLAPEMEAFLETALRESVTAGQPWRIIGNQVPMARSYIPALTDEQFAQLALDESHPLYDEARTFSALGPARLPLFLDAWDGYPWARERFYQLCRNAGARDLLVVTGDSHAFWQNQLFDEADKPMGLELGTTGITSPGAFASLGDAGAAMMDGLIAAGSPEVLWTEGLTRGYVRLTLAPTEATVDYVGVSTVKERDYKPVNVRQTRILREGAQLRYA</sequence>
<dbReference type="CDD" id="cd07389">
    <property type="entry name" value="MPP_PhoD"/>
    <property type="match status" value="1"/>
</dbReference>
<dbReference type="InterPro" id="IPR018946">
    <property type="entry name" value="PhoD-like_MPP"/>
</dbReference>
<evidence type="ECO:0000256" key="1">
    <source>
        <dbReference type="SAM" id="SignalP"/>
    </source>
</evidence>
<dbReference type="EMBL" id="SMSE01000001">
    <property type="protein sequence ID" value="TDG15205.1"/>
    <property type="molecule type" value="Genomic_DNA"/>
</dbReference>
<accession>A0A4V2ZXJ5</accession>
<dbReference type="InterPro" id="IPR038607">
    <property type="entry name" value="PhoD-like_sf"/>
</dbReference>
<evidence type="ECO:0000259" key="3">
    <source>
        <dbReference type="Pfam" id="PF16655"/>
    </source>
</evidence>
<comment type="caution">
    <text evidence="4">The sequence shown here is derived from an EMBL/GenBank/DDBJ whole genome shotgun (WGS) entry which is preliminary data.</text>
</comment>
<feature type="chain" id="PRO_5020979420" evidence="1">
    <location>
        <begin position="19"/>
        <end position="556"/>
    </location>
</feature>
<evidence type="ECO:0000313" key="4">
    <source>
        <dbReference type="EMBL" id="TDG15205.1"/>
    </source>
</evidence>
<dbReference type="AlphaFoldDB" id="A0A4V2ZXJ5"/>
<dbReference type="Pfam" id="PF09423">
    <property type="entry name" value="PhoD"/>
    <property type="match status" value="1"/>
</dbReference>
<keyword evidence="5" id="KW-1185">Reference proteome</keyword>
<evidence type="ECO:0000313" key="5">
    <source>
        <dbReference type="Proteomes" id="UP000295554"/>
    </source>
</evidence>
<dbReference type="PANTHER" id="PTHR43606">
    <property type="entry name" value="PHOSPHATASE, PUTATIVE (AFU_ORTHOLOGUE AFUA_6G08710)-RELATED"/>
    <property type="match status" value="1"/>
</dbReference>
<dbReference type="RefSeq" id="WP_133209374.1">
    <property type="nucleotide sequence ID" value="NZ_SMSE01000001.1"/>
</dbReference>
<protein>
    <submittedName>
        <fullName evidence="4">Alkaline phosphatase</fullName>
    </submittedName>
</protein>
<dbReference type="InterPro" id="IPR032093">
    <property type="entry name" value="PhoD_N"/>
</dbReference>
<gene>
    <name evidence="4" type="ORF">E2F43_02940</name>
</gene>
<dbReference type="Gene3D" id="2.60.40.380">
    <property type="entry name" value="Purple acid phosphatase-like, N-terminal"/>
    <property type="match status" value="1"/>
</dbReference>
<evidence type="ECO:0000259" key="2">
    <source>
        <dbReference type="Pfam" id="PF09423"/>
    </source>
</evidence>
<dbReference type="OrthoDB" id="327733at2"/>
<dbReference type="Proteomes" id="UP000295554">
    <property type="component" value="Unassembled WGS sequence"/>
</dbReference>
<feature type="domain" description="Phospholipase D N-terminal" evidence="3">
    <location>
        <begin position="40"/>
        <end position="127"/>
    </location>
</feature>
<reference evidence="4 5" key="1">
    <citation type="submission" date="2019-03" db="EMBL/GenBank/DDBJ databases">
        <title>Seongchinamella monodicae gen. nov., sp. nov., a novel member of the Gammaproteobacteria isolated from a tidal mudflat of beach.</title>
        <authorList>
            <person name="Yang H.G."/>
            <person name="Kang J.W."/>
            <person name="Lee S.D."/>
        </authorList>
    </citation>
    <scope>NUCLEOTIDE SEQUENCE [LARGE SCALE GENOMIC DNA]</scope>
    <source>
        <strain evidence="4 5">GH4-78</strain>
    </source>
</reference>
<dbReference type="SUPFAM" id="SSF56300">
    <property type="entry name" value="Metallo-dependent phosphatases"/>
    <property type="match status" value="1"/>
</dbReference>
<dbReference type="InterPro" id="IPR029052">
    <property type="entry name" value="Metallo-depent_PP-like"/>
</dbReference>
<name>A0A4V2ZXJ5_9GAMM</name>
<dbReference type="InterPro" id="IPR006311">
    <property type="entry name" value="TAT_signal"/>
</dbReference>
<dbReference type="Pfam" id="PF16655">
    <property type="entry name" value="PhoD_N"/>
    <property type="match status" value="1"/>
</dbReference>